<dbReference type="EMBL" id="MU806115">
    <property type="protein sequence ID" value="KAJ3839665.1"/>
    <property type="molecule type" value="Genomic_DNA"/>
</dbReference>
<dbReference type="AlphaFoldDB" id="A0AA38PBK4"/>
<protein>
    <recommendedName>
        <fullName evidence="5">SCP domain-containing protein</fullName>
    </recommendedName>
</protein>
<dbReference type="Proteomes" id="UP001163846">
    <property type="component" value="Unassembled WGS sequence"/>
</dbReference>
<evidence type="ECO:0008006" key="5">
    <source>
        <dbReference type="Google" id="ProtNLM"/>
    </source>
</evidence>
<accession>A0AA38PBK4</accession>
<evidence type="ECO:0000313" key="3">
    <source>
        <dbReference type="EMBL" id="KAJ3839665.1"/>
    </source>
</evidence>
<gene>
    <name evidence="3" type="ORF">F5878DRAFT_615676</name>
</gene>
<feature type="region of interest" description="Disordered" evidence="1">
    <location>
        <begin position="108"/>
        <end position="134"/>
    </location>
</feature>
<proteinExistence type="predicted"/>
<keyword evidence="4" id="KW-1185">Reference proteome</keyword>
<comment type="caution">
    <text evidence="3">The sequence shown here is derived from an EMBL/GenBank/DDBJ whole genome shotgun (WGS) entry which is preliminary data.</text>
</comment>
<feature type="compositionally biased region" description="Basic and acidic residues" evidence="1">
    <location>
        <begin position="108"/>
        <end position="127"/>
    </location>
</feature>
<sequence length="237" mass="26196">MIRLTLAPRVLALLLLGATTSSTGVLAAPTTSSMNSSPLSQALQSCSPLPEQDFLLDVQCPGAIEYVNLVPRAEERAQALERLRTLGLAYSSLADAREHLRDYADEHAQARAEMSQNHDHPGDDHELSATVPPDTQRLYDDKSFLLRLEHASADGRRVNTPAQRQALFLRNQNRLRHIISRAEAAVNGASPSPSLIELASENHRICLTYFPSGYEKNAAGQRMHAYIAMWHSTTMQM</sequence>
<evidence type="ECO:0000313" key="4">
    <source>
        <dbReference type="Proteomes" id="UP001163846"/>
    </source>
</evidence>
<organism evidence="3 4">
    <name type="scientific">Lentinula raphanica</name>
    <dbReference type="NCBI Taxonomy" id="153919"/>
    <lineage>
        <taxon>Eukaryota</taxon>
        <taxon>Fungi</taxon>
        <taxon>Dikarya</taxon>
        <taxon>Basidiomycota</taxon>
        <taxon>Agaricomycotina</taxon>
        <taxon>Agaricomycetes</taxon>
        <taxon>Agaricomycetidae</taxon>
        <taxon>Agaricales</taxon>
        <taxon>Marasmiineae</taxon>
        <taxon>Omphalotaceae</taxon>
        <taxon>Lentinula</taxon>
    </lineage>
</organism>
<evidence type="ECO:0000256" key="1">
    <source>
        <dbReference type="SAM" id="MobiDB-lite"/>
    </source>
</evidence>
<feature type="signal peptide" evidence="2">
    <location>
        <begin position="1"/>
        <end position="27"/>
    </location>
</feature>
<name>A0AA38PBK4_9AGAR</name>
<feature type="chain" id="PRO_5041319338" description="SCP domain-containing protein" evidence="2">
    <location>
        <begin position="28"/>
        <end position="237"/>
    </location>
</feature>
<reference evidence="3" key="1">
    <citation type="submission" date="2022-08" db="EMBL/GenBank/DDBJ databases">
        <authorList>
            <consortium name="DOE Joint Genome Institute"/>
            <person name="Min B."/>
            <person name="Riley R."/>
            <person name="Sierra-Patev S."/>
            <person name="Naranjo-Ortiz M."/>
            <person name="Looney B."/>
            <person name="Konkel Z."/>
            <person name="Slot J.C."/>
            <person name="Sakamoto Y."/>
            <person name="Steenwyk J.L."/>
            <person name="Rokas A."/>
            <person name="Carro J."/>
            <person name="Camarero S."/>
            <person name="Ferreira P."/>
            <person name="Molpeceres G."/>
            <person name="Ruiz-Duenas F.J."/>
            <person name="Serrano A."/>
            <person name="Henrissat B."/>
            <person name="Drula E."/>
            <person name="Hughes K.W."/>
            <person name="Mata J.L."/>
            <person name="Ishikawa N.K."/>
            <person name="Vargas-Isla R."/>
            <person name="Ushijima S."/>
            <person name="Smith C.A."/>
            <person name="Ahrendt S."/>
            <person name="Andreopoulos W."/>
            <person name="He G."/>
            <person name="Labutti K."/>
            <person name="Lipzen A."/>
            <person name="Ng V."/>
            <person name="Sandor L."/>
            <person name="Barry K."/>
            <person name="Martinez A.T."/>
            <person name="Xiao Y."/>
            <person name="Gibbons J.G."/>
            <person name="Terashima K."/>
            <person name="Hibbett D.S."/>
            <person name="Grigoriev I.V."/>
        </authorList>
    </citation>
    <scope>NUCLEOTIDE SEQUENCE</scope>
    <source>
        <strain evidence="3">TFB9207</strain>
    </source>
</reference>
<keyword evidence="2" id="KW-0732">Signal</keyword>
<evidence type="ECO:0000256" key="2">
    <source>
        <dbReference type="SAM" id="SignalP"/>
    </source>
</evidence>